<feature type="compositionally biased region" description="Low complexity" evidence="2">
    <location>
        <begin position="42"/>
        <end position="58"/>
    </location>
</feature>
<keyword evidence="1" id="KW-0175">Coiled coil</keyword>
<feature type="region of interest" description="Disordered" evidence="2">
    <location>
        <begin position="138"/>
        <end position="179"/>
    </location>
</feature>
<evidence type="ECO:0000256" key="2">
    <source>
        <dbReference type="SAM" id="MobiDB-lite"/>
    </source>
</evidence>
<comment type="caution">
    <text evidence="3">The sequence shown here is derived from an EMBL/GenBank/DDBJ whole genome shotgun (WGS) entry which is preliminary data.</text>
</comment>
<protein>
    <submittedName>
        <fullName evidence="3">Uncharacterized protein</fullName>
    </submittedName>
</protein>
<accession>A0AAN7ZWB9</accession>
<dbReference type="GO" id="GO:0005634">
    <property type="term" value="C:nucleus"/>
    <property type="evidence" value="ECO:0007669"/>
    <property type="project" value="TreeGrafter"/>
</dbReference>
<dbReference type="PANTHER" id="PTHR15885">
    <property type="entry name" value="COILED-COIL DOMAIN-CONTAINING PROTEIN 174"/>
    <property type="match status" value="1"/>
</dbReference>
<dbReference type="Proteomes" id="UP001310594">
    <property type="component" value="Unassembled WGS sequence"/>
</dbReference>
<dbReference type="InterPro" id="IPR025066">
    <property type="entry name" value="CCDC174-like"/>
</dbReference>
<gene>
    <name evidence="3" type="ORF">LTR97_010844</name>
</gene>
<sequence>MAANDSGGLYGLEKKRNLSNGKPISSSTSLAFSSQLSLLINASSSSTSNNTNKSSKPNNLKRKKAVDLFTSHNRGTARRAKRDLARDDDGGALEEGVWARSKRKMEAKAKLYAAMKRGDVEDTDERYAVDFDKKWAEREDNEELDDSGMSSDDGGGGAGERGGGQVEYTDEFGRTRKGTAAEAARAKRVLDAGHDIQSDRFTARPLAPANVIYGDTIQHHAFDPDALPIAGKMDALARKRDMSLTPPPEEHFDGNKEIRTKGTGFMQFSGDADERARQMAALEAERGETERRRNEREAKVNERKSKLDARRVEIAQRRGRKKAEAFLDELGVELVGKGEVGEGAEGDGGDGEGVLGTAAAG</sequence>
<proteinExistence type="predicted"/>
<dbReference type="EMBL" id="JAVRQU010000019">
    <property type="protein sequence ID" value="KAK5692535.1"/>
    <property type="molecule type" value="Genomic_DNA"/>
</dbReference>
<feature type="region of interest" description="Disordered" evidence="2">
    <location>
        <begin position="42"/>
        <end position="91"/>
    </location>
</feature>
<dbReference type="AlphaFoldDB" id="A0AAN7ZWB9"/>
<name>A0AAN7ZWB9_9PEZI</name>
<feature type="region of interest" description="Disordered" evidence="2">
    <location>
        <begin position="283"/>
        <end position="308"/>
    </location>
</feature>
<evidence type="ECO:0000313" key="3">
    <source>
        <dbReference type="EMBL" id="KAK5692535.1"/>
    </source>
</evidence>
<dbReference type="PANTHER" id="PTHR15885:SF1">
    <property type="entry name" value="COILED-COIL DOMAIN-CONTAINING PROTEIN 174"/>
    <property type="match status" value="1"/>
</dbReference>
<reference evidence="3" key="1">
    <citation type="submission" date="2023-08" db="EMBL/GenBank/DDBJ databases">
        <title>Black Yeasts Isolated from many extreme environments.</title>
        <authorList>
            <person name="Coleine C."/>
            <person name="Stajich J.E."/>
            <person name="Selbmann L."/>
        </authorList>
    </citation>
    <scope>NUCLEOTIDE SEQUENCE</scope>
    <source>
        <strain evidence="3">CCFEE 5810</strain>
    </source>
</reference>
<feature type="compositionally biased region" description="Gly residues" evidence="2">
    <location>
        <begin position="153"/>
        <end position="165"/>
    </location>
</feature>
<feature type="region of interest" description="Disordered" evidence="2">
    <location>
        <begin position="1"/>
        <end position="28"/>
    </location>
</feature>
<evidence type="ECO:0000256" key="1">
    <source>
        <dbReference type="ARBA" id="ARBA00023054"/>
    </source>
</evidence>
<organism evidence="3 4">
    <name type="scientific">Elasticomyces elasticus</name>
    <dbReference type="NCBI Taxonomy" id="574655"/>
    <lineage>
        <taxon>Eukaryota</taxon>
        <taxon>Fungi</taxon>
        <taxon>Dikarya</taxon>
        <taxon>Ascomycota</taxon>
        <taxon>Pezizomycotina</taxon>
        <taxon>Dothideomycetes</taxon>
        <taxon>Dothideomycetidae</taxon>
        <taxon>Mycosphaerellales</taxon>
        <taxon>Teratosphaeriaceae</taxon>
        <taxon>Elasticomyces</taxon>
    </lineage>
</organism>
<feature type="region of interest" description="Disordered" evidence="2">
    <location>
        <begin position="338"/>
        <end position="361"/>
    </location>
</feature>
<dbReference type="Pfam" id="PF13300">
    <property type="entry name" value="DUF4078"/>
    <property type="match status" value="1"/>
</dbReference>
<evidence type="ECO:0000313" key="4">
    <source>
        <dbReference type="Proteomes" id="UP001310594"/>
    </source>
</evidence>